<accession>A0A2U1ACK2</accession>
<dbReference type="RefSeq" id="WP_116885957.1">
    <property type="nucleotide sequence ID" value="NZ_CABMMC010000001.1"/>
</dbReference>
<protein>
    <submittedName>
        <fullName evidence="1">Uncharacterized protein</fullName>
    </submittedName>
</protein>
<sequence>MYPENKSPMRKNAGLPDTGSVTDPSLRLFLDRIRQRFTEMENKLAYYESDEFIQTMASAILHSQAFQTQLKQVINNTIIENENNIGGSGNKNRGSLNIYIDSSLSALIGVRNNGTSATLFANAPADEEKVGVLGGSGGSVHWLETDEC</sequence>
<organism evidence="1 2">
    <name type="scientific">Victivallis vadensis</name>
    <dbReference type="NCBI Taxonomy" id="172901"/>
    <lineage>
        <taxon>Bacteria</taxon>
        <taxon>Pseudomonadati</taxon>
        <taxon>Lentisphaerota</taxon>
        <taxon>Lentisphaeria</taxon>
        <taxon>Victivallales</taxon>
        <taxon>Victivallaceae</taxon>
        <taxon>Victivallis</taxon>
    </lineage>
</organism>
<evidence type="ECO:0000313" key="1">
    <source>
        <dbReference type="EMBL" id="PVY33315.1"/>
    </source>
</evidence>
<dbReference type="GeneID" id="78297218"/>
<comment type="caution">
    <text evidence="1">The sequence shown here is derived from an EMBL/GenBank/DDBJ whole genome shotgun (WGS) entry which is preliminary data.</text>
</comment>
<proteinExistence type="predicted"/>
<name>A0A2U1ACK2_9BACT</name>
<reference evidence="1 2" key="1">
    <citation type="submission" date="2018-04" db="EMBL/GenBank/DDBJ databases">
        <title>Genomic Encyclopedia of Type Strains, Phase IV (KMG-IV): sequencing the most valuable type-strain genomes for metagenomic binning, comparative biology and taxonomic classification.</title>
        <authorList>
            <person name="Goeker M."/>
        </authorList>
    </citation>
    <scope>NUCLEOTIDE SEQUENCE [LARGE SCALE GENOMIC DNA]</scope>
    <source>
        <strain evidence="1 2">DSM 14823</strain>
    </source>
</reference>
<dbReference type="Proteomes" id="UP000245959">
    <property type="component" value="Unassembled WGS sequence"/>
</dbReference>
<keyword evidence="2" id="KW-1185">Reference proteome</keyword>
<gene>
    <name evidence="1" type="ORF">C8D82_15210</name>
</gene>
<evidence type="ECO:0000313" key="2">
    <source>
        <dbReference type="Proteomes" id="UP000245959"/>
    </source>
</evidence>
<dbReference type="AlphaFoldDB" id="A0A2U1ACK2"/>
<dbReference type="EMBL" id="QEKH01000052">
    <property type="protein sequence ID" value="PVY33315.1"/>
    <property type="molecule type" value="Genomic_DNA"/>
</dbReference>